<evidence type="ECO:0000256" key="4">
    <source>
        <dbReference type="ARBA" id="ARBA00022825"/>
    </source>
</evidence>
<dbReference type="InterPro" id="IPR004447">
    <property type="entry name" value="Peptidase_S41A"/>
</dbReference>
<dbReference type="InterPro" id="IPR029045">
    <property type="entry name" value="ClpP/crotonase-like_dom_sf"/>
</dbReference>
<comment type="similarity">
    <text evidence="1 5">Belongs to the peptidase S41A family.</text>
</comment>
<keyword evidence="4 5" id="KW-0720">Serine protease</keyword>
<protein>
    <submittedName>
        <fullName evidence="8">S41 family peptidase</fullName>
    </submittedName>
</protein>
<evidence type="ECO:0000256" key="1">
    <source>
        <dbReference type="ARBA" id="ARBA00009179"/>
    </source>
</evidence>
<dbReference type="NCBIfam" id="TIGR00225">
    <property type="entry name" value="prc"/>
    <property type="match status" value="1"/>
</dbReference>
<keyword evidence="9" id="KW-1185">Reference proteome</keyword>
<dbReference type="InterPro" id="IPR005151">
    <property type="entry name" value="Tail-specific_protease"/>
</dbReference>
<sequence>MKQNSNKNNKRLVYIIVGVLFVVCLCLGSFYVGNIFATKGVVLASTNSKVNSTFKEFNDVNKYKELFQVRDALVKNYDGEINDEVALEGAIKGMVNSLGDPYTVYMNKNEFKKFNEQNSGEYMGIGVYVGVKDGKVTVISPIDGSPAAKAGIKSDDVIIAVNGEKVGADVEKATSLITGKKKEEITLTIQRGKESPFDVKVMRDTIKTDSVKGEMIQKDVGYIQITSFNANVTEDFKKEIEALKSKGMKGMILDLRGNPGGYLSEAVGVASQFIPKGKLITYTVDKYDNKTEEVSKGGIAEGMPLVVLVDGGSASASEVVTGALRDYKAATIVGTNTFGKGIVQAPVQFDDGSALKVTISKYYTPNGENIHHKGIKPDDVVEIPKELLNKPYSKDKDNQLKKALEVIDNKINK</sequence>
<dbReference type="PANTHER" id="PTHR32060:SF30">
    <property type="entry name" value="CARBOXY-TERMINAL PROCESSING PROTEASE CTPA"/>
    <property type="match status" value="1"/>
</dbReference>
<dbReference type="Gene3D" id="3.90.226.10">
    <property type="entry name" value="2-enoyl-CoA Hydratase, Chain A, domain 1"/>
    <property type="match status" value="1"/>
</dbReference>
<organism evidence="8 9">
    <name type="scientific">Clostridium sardiniense</name>
    <name type="common">Clostridium absonum</name>
    <dbReference type="NCBI Taxonomy" id="29369"/>
    <lineage>
        <taxon>Bacteria</taxon>
        <taxon>Bacillati</taxon>
        <taxon>Bacillota</taxon>
        <taxon>Clostridia</taxon>
        <taxon>Eubacteriales</taxon>
        <taxon>Clostridiaceae</taxon>
        <taxon>Clostridium</taxon>
    </lineage>
</organism>
<dbReference type="Pfam" id="PF13180">
    <property type="entry name" value="PDZ_2"/>
    <property type="match status" value="1"/>
</dbReference>
<dbReference type="InterPro" id="IPR001478">
    <property type="entry name" value="PDZ"/>
</dbReference>
<name>A0ABS7L146_CLOSR</name>
<feature type="domain" description="PDZ" evidence="7">
    <location>
        <begin position="111"/>
        <end position="193"/>
    </location>
</feature>
<keyword evidence="2 5" id="KW-0645">Protease</keyword>
<dbReference type="CDD" id="cd06782">
    <property type="entry name" value="cpPDZ_CPP-like"/>
    <property type="match status" value="1"/>
</dbReference>
<comment type="caution">
    <text evidence="8">The sequence shown here is derived from an EMBL/GenBank/DDBJ whole genome shotgun (WGS) entry which is preliminary data.</text>
</comment>
<evidence type="ECO:0000256" key="3">
    <source>
        <dbReference type="ARBA" id="ARBA00022801"/>
    </source>
</evidence>
<dbReference type="CDD" id="cd07560">
    <property type="entry name" value="Peptidase_S41_CPP"/>
    <property type="match status" value="1"/>
</dbReference>
<dbReference type="PANTHER" id="PTHR32060">
    <property type="entry name" value="TAIL-SPECIFIC PROTEASE"/>
    <property type="match status" value="1"/>
</dbReference>
<dbReference type="InterPro" id="IPR036034">
    <property type="entry name" value="PDZ_sf"/>
</dbReference>
<evidence type="ECO:0000256" key="5">
    <source>
        <dbReference type="RuleBase" id="RU004404"/>
    </source>
</evidence>
<keyword evidence="6" id="KW-0472">Membrane</keyword>
<reference evidence="8 9" key="1">
    <citation type="journal article" date="2021" name="Cell Host Microbe">
        <title>in vivo commensal control of Clostridioides difficile virulence.</title>
        <authorList>
            <person name="Girinathan B.P."/>
            <person name="Dibenedetto N."/>
            <person name="Worley J.N."/>
            <person name="Peltier J."/>
            <person name="Arrieta-Ortiz M.L."/>
            <person name="Rupa Christinal Immanuel S."/>
            <person name="Lavin R."/>
            <person name="Delaney M.L."/>
            <person name="Cummins C."/>
            <person name="Hoffmann M."/>
            <person name="Luo Y."/>
            <person name="Gonzalez-Escalona N."/>
            <person name="Allard M."/>
            <person name="Onderdonk A.B."/>
            <person name="Gerber G.K."/>
            <person name="Sonenshein A.L."/>
            <person name="Baliga N."/>
            <person name="Dupuy B."/>
            <person name="Bry L."/>
        </authorList>
    </citation>
    <scope>NUCLEOTIDE SEQUENCE [LARGE SCALE GENOMIC DNA]</scope>
    <source>
        <strain evidence="8 9">DSM 599</strain>
    </source>
</reference>
<keyword evidence="6" id="KW-1133">Transmembrane helix</keyword>
<dbReference type="Gene3D" id="3.30.750.44">
    <property type="match status" value="1"/>
</dbReference>
<evidence type="ECO:0000313" key="8">
    <source>
        <dbReference type="EMBL" id="MBY0756794.1"/>
    </source>
</evidence>
<keyword evidence="6" id="KW-0812">Transmembrane</keyword>
<feature type="transmembrane region" description="Helical" evidence="6">
    <location>
        <begin position="12"/>
        <end position="32"/>
    </location>
</feature>
<dbReference type="SMART" id="SM00245">
    <property type="entry name" value="TSPc"/>
    <property type="match status" value="1"/>
</dbReference>
<keyword evidence="3 5" id="KW-0378">Hydrolase</keyword>
<evidence type="ECO:0000313" key="9">
    <source>
        <dbReference type="Proteomes" id="UP001299068"/>
    </source>
</evidence>
<dbReference type="RefSeq" id="WP_221862007.1">
    <property type="nucleotide sequence ID" value="NZ_JAIKTU010000013.1"/>
</dbReference>
<accession>A0ABS7L146</accession>
<dbReference type="SUPFAM" id="SSF50156">
    <property type="entry name" value="PDZ domain-like"/>
    <property type="match status" value="1"/>
</dbReference>
<dbReference type="SMART" id="SM00228">
    <property type="entry name" value="PDZ"/>
    <property type="match status" value="1"/>
</dbReference>
<evidence type="ECO:0000256" key="2">
    <source>
        <dbReference type="ARBA" id="ARBA00022670"/>
    </source>
</evidence>
<dbReference type="InterPro" id="IPR055210">
    <property type="entry name" value="CtpA/B_N"/>
</dbReference>
<evidence type="ECO:0000256" key="6">
    <source>
        <dbReference type="SAM" id="Phobius"/>
    </source>
</evidence>
<dbReference type="EMBL" id="JAIKTU010000013">
    <property type="protein sequence ID" value="MBY0756794.1"/>
    <property type="molecule type" value="Genomic_DNA"/>
</dbReference>
<dbReference type="PROSITE" id="PS50106">
    <property type="entry name" value="PDZ"/>
    <property type="match status" value="1"/>
</dbReference>
<evidence type="ECO:0000259" key="7">
    <source>
        <dbReference type="PROSITE" id="PS50106"/>
    </source>
</evidence>
<dbReference type="Proteomes" id="UP001299068">
    <property type="component" value="Unassembled WGS sequence"/>
</dbReference>
<proteinExistence type="inferred from homology"/>
<dbReference type="Pfam" id="PF22694">
    <property type="entry name" value="CtpB_N-like"/>
    <property type="match status" value="1"/>
</dbReference>
<dbReference type="Gene3D" id="2.30.42.10">
    <property type="match status" value="1"/>
</dbReference>
<dbReference type="SUPFAM" id="SSF52096">
    <property type="entry name" value="ClpP/crotonase"/>
    <property type="match status" value="1"/>
</dbReference>
<gene>
    <name evidence="8" type="ORF">K5V21_15195</name>
</gene>
<dbReference type="Pfam" id="PF03572">
    <property type="entry name" value="Peptidase_S41"/>
    <property type="match status" value="1"/>
</dbReference>